<dbReference type="KEGG" id="sna:Snas_3189"/>
<accession>D3QBH7</accession>
<dbReference type="EMBL" id="CP001778">
    <property type="protein sequence ID" value="ADD42859.1"/>
    <property type="molecule type" value="Genomic_DNA"/>
</dbReference>
<dbReference type="eggNOG" id="COG4974">
    <property type="taxonomic scope" value="Bacteria"/>
</dbReference>
<dbReference type="PANTHER" id="PTHR30349:SF81">
    <property type="entry name" value="TYROSINE RECOMBINASE XERC"/>
    <property type="match status" value="1"/>
</dbReference>
<evidence type="ECO:0000259" key="6">
    <source>
        <dbReference type="PROSITE" id="PS51900"/>
    </source>
</evidence>
<dbReference type="InterPro" id="IPR010998">
    <property type="entry name" value="Integrase_recombinase_N"/>
</dbReference>
<keyword evidence="2" id="KW-0233">DNA recombination</keyword>
<evidence type="ECO:0000313" key="7">
    <source>
        <dbReference type="EMBL" id="ADD42859.1"/>
    </source>
</evidence>
<dbReference type="InterPro" id="IPR013762">
    <property type="entry name" value="Integrase-like_cat_sf"/>
</dbReference>
<dbReference type="RefSeq" id="WP_013018430.1">
    <property type="nucleotide sequence ID" value="NC_013947.1"/>
</dbReference>
<keyword evidence="8" id="KW-1185">Reference proteome</keyword>
<reference evidence="7 8" key="1">
    <citation type="journal article" date="2009" name="Stand. Genomic Sci.">
        <title>Complete genome sequence of Stackebrandtia nassauensis type strain (LLR-40K-21).</title>
        <authorList>
            <person name="Munk C."/>
            <person name="Lapidus A."/>
            <person name="Copeland A."/>
            <person name="Jando M."/>
            <person name="Mayilraj S."/>
            <person name="Glavina Del Rio T."/>
            <person name="Nolan M."/>
            <person name="Chen F."/>
            <person name="Lucas S."/>
            <person name="Tice H."/>
            <person name="Cheng J.F."/>
            <person name="Han C."/>
            <person name="Detter J.C."/>
            <person name="Bruce D."/>
            <person name="Goodwin L."/>
            <person name="Chain P."/>
            <person name="Pitluck S."/>
            <person name="Goker M."/>
            <person name="Ovchinikova G."/>
            <person name="Pati A."/>
            <person name="Ivanova N."/>
            <person name="Mavromatis K."/>
            <person name="Chen A."/>
            <person name="Palaniappan K."/>
            <person name="Land M."/>
            <person name="Hauser L."/>
            <person name="Chang Y.J."/>
            <person name="Jeffries C.D."/>
            <person name="Bristow J."/>
            <person name="Eisen J.A."/>
            <person name="Markowitz V."/>
            <person name="Hugenholtz P."/>
            <person name="Kyrpides N.C."/>
            <person name="Klenk H.P."/>
        </authorList>
    </citation>
    <scope>NUCLEOTIDE SEQUENCE [LARGE SCALE GENOMIC DNA]</scope>
    <source>
        <strain evidence="8">DSM 44728 / CIP 108903 / NRRL B-16338 / NBRC 102104 / LLR-40K-21</strain>
    </source>
</reference>
<dbReference type="STRING" id="446470.Snas_3189"/>
<dbReference type="Pfam" id="PF00589">
    <property type="entry name" value="Phage_integrase"/>
    <property type="match status" value="1"/>
</dbReference>
<evidence type="ECO:0000259" key="5">
    <source>
        <dbReference type="PROSITE" id="PS51898"/>
    </source>
</evidence>
<evidence type="ECO:0000313" key="8">
    <source>
        <dbReference type="Proteomes" id="UP000000844"/>
    </source>
</evidence>
<evidence type="ECO:0000256" key="4">
    <source>
        <dbReference type="SAM" id="MobiDB-lite"/>
    </source>
</evidence>
<dbReference type="AlphaFoldDB" id="D3QBH7"/>
<keyword evidence="1 3" id="KW-0238">DNA-binding</keyword>
<dbReference type="Gene3D" id="1.10.443.10">
    <property type="entry name" value="Intergrase catalytic core"/>
    <property type="match status" value="1"/>
</dbReference>
<gene>
    <name evidence="7" type="ordered locus">Snas_3189</name>
</gene>
<dbReference type="HOGENOM" id="CLU_027562_9_0_11"/>
<evidence type="ECO:0000256" key="2">
    <source>
        <dbReference type="ARBA" id="ARBA00023172"/>
    </source>
</evidence>
<dbReference type="GO" id="GO:0015074">
    <property type="term" value="P:DNA integration"/>
    <property type="evidence" value="ECO:0007669"/>
    <property type="project" value="InterPro"/>
</dbReference>
<evidence type="ECO:0000256" key="1">
    <source>
        <dbReference type="ARBA" id="ARBA00023125"/>
    </source>
</evidence>
<dbReference type="PANTHER" id="PTHR30349">
    <property type="entry name" value="PHAGE INTEGRASE-RELATED"/>
    <property type="match status" value="1"/>
</dbReference>
<dbReference type="PROSITE" id="PS51900">
    <property type="entry name" value="CB"/>
    <property type="match status" value="1"/>
</dbReference>
<dbReference type="PROSITE" id="PS51898">
    <property type="entry name" value="TYR_RECOMBINASE"/>
    <property type="match status" value="1"/>
</dbReference>
<dbReference type="Gene3D" id="1.10.150.130">
    <property type="match status" value="1"/>
</dbReference>
<dbReference type="Proteomes" id="UP000000844">
    <property type="component" value="Chromosome"/>
</dbReference>
<dbReference type="GO" id="GO:0006310">
    <property type="term" value="P:DNA recombination"/>
    <property type="evidence" value="ECO:0007669"/>
    <property type="project" value="UniProtKB-KW"/>
</dbReference>
<dbReference type="GO" id="GO:0003677">
    <property type="term" value="F:DNA binding"/>
    <property type="evidence" value="ECO:0007669"/>
    <property type="project" value="UniProtKB-UniRule"/>
</dbReference>
<proteinExistence type="predicted"/>
<dbReference type="InterPro" id="IPR002104">
    <property type="entry name" value="Integrase_catalytic"/>
</dbReference>
<dbReference type="InterPro" id="IPR044068">
    <property type="entry name" value="CB"/>
</dbReference>
<dbReference type="InterPro" id="IPR050090">
    <property type="entry name" value="Tyrosine_recombinase_XerCD"/>
</dbReference>
<feature type="region of interest" description="Disordered" evidence="4">
    <location>
        <begin position="320"/>
        <end position="345"/>
    </location>
</feature>
<dbReference type="SUPFAM" id="SSF56349">
    <property type="entry name" value="DNA breaking-rejoining enzymes"/>
    <property type="match status" value="1"/>
</dbReference>
<sequence>MDFSVAVELFFQSRAPRKDSPHTTAAYRRDLLAVAEVVAAEVGCETGRVDCGGLSVSVMRRAFAGFSASRAKSSIGRAWSVWNAFFSFLVGEGIVEGNPMSGVARPKAARPLPKPLRGEDAPDRLLEALMSGARAGRHPWPQRDVAVVAVLLLTGLRSSELLALRAGDVAGGAGERRLVVRDGKGGADRVVPVEGPLEVLLADYLASRRGRFPGGRWPLAPSEPLFVDHRGEALTRNQLQYLVRQCYRFAGVDDAVQRGALVHALRHTFATRVGASGASAMEVMELLGHRSLNASQGYLGVTGRELRDAARSNPGYGVLGRLVDRRSGQQRGDGVDGGGVADDEG</sequence>
<name>D3QBH7_STANL</name>
<protein>
    <submittedName>
        <fullName evidence="7">Integrase family protein</fullName>
    </submittedName>
</protein>
<organism evidence="7 8">
    <name type="scientific">Stackebrandtia nassauensis (strain DSM 44728 / CIP 108903 / NRRL B-16338 / NBRC 102104 / LLR-40K-21)</name>
    <dbReference type="NCBI Taxonomy" id="446470"/>
    <lineage>
        <taxon>Bacteria</taxon>
        <taxon>Bacillati</taxon>
        <taxon>Actinomycetota</taxon>
        <taxon>Actinomycetes</taxon>
        <taxon>Glycomycetales</taxon>
        <taxon>Glycomycetaceae</taxon>
        <taxon>Stackebrandtia</taxon>
    </lineage>
</organism>
<feature type="domain" description="Core-binding (CB)" evidence="6">
    <location>
        <begin position="1"/>
        <end position="90"/>
    </location>
</feature>
<feature type="compositionally biased region" description="Gly residues" evidence="4">
    <location>
        <begin position="335"/>
        <end position="345"/>
    </location>
</feature>
<evidence type="ECO:0000256" key="3">
    <source>
        <dbReference type="PROSITE-ProRule" id="PRU01248"/>
    </source>
</evidence>
<feature type="domain" description="Tyr recombinase" evidence="5">
    <location>
        <begin position="111"/>
        <end position="311"/>
    </location>
</feature>
<dbReference type="InterPro" id="IPR011010">
    <property type="entry name" value="DNA_brk_join_enz"/>
</dbReference>